<dbReference type="RefSeq" id="WP_066253888.1">
    <property type="nucleotide sequence ID" value="NZ_VSKL01000002.1"/>
</dbReference>
<dbReference type="Proteomes" id="UP000324358">
    <property type="component" value="Unassembled WGS sequence"/>
</dbReference>
<proteinExistence type="predicted"/>
<organism evidence="2 3">
    <name type="scientific">Bizionia algoritergicola</name>
    <dbReference type="NCBI Taxonomy" id="291187"/>
    <lineage>
        <taxon>Bacteria</taxon>
        <taxon>Pseudomonadati</taxon>
        <taxon>Bacteroidota</taxon>
        <taxon>Flavobacteriia</taxon>
        <taxon>Flavobacteriales</taxon>
        <taxon>Flavobacteriaceae</taxon>
        <taxon>Bizionia</taxon>
    </lineage>
</organism>
<protein>
    <submittedName>
        <fullName evidence="2">Uncharacterized protein</fullName>
    </submittedName>
</protein>
<evidence type="ECO:0000313" key="3">
    <source>
        <dbReference type="Proteomes" id="UP000324358"/>
    </source>
</evidence>
<keyword evidence="1" id="KW-0812">Transmembrane</keyword>
<keyword evidence="3" id="KW-1185">Reference proteome</keyword>
<sequence length="253" mass="28930">MALNNKEKDIKRTLDERSISPSMEARERLSRLLHNEKPKKKRTAWLNWGIAASLLLGFVLGGMTFFNQSVPEEVPQQQVTFKRLDSQSKENKMLKEQLVQENIALEVTTNEKKTPIAETENNSKKISPKVSKLITVTKQSIAKTRFAISEPDTFEEKDFVEVEEILKNTPENLIKTSVNTYITPEALLATINGDSNPKINTSIKVIPNRYVDPKGLLTRIESQMFFDKNKSTLDKIRKQYKKVKEAVADINHE</sequence>
<accession>A0A5D0QXQ5</accession>
<dbReference type="AlphaFoldDB" id="A0A5D0QXQ5"/>
<gene>
    <name evidence="2" type="ORF">ES675_07290</name>
</gene>
<comment type="caution">
    <text evidence="2">The sequence shown here is derived from an EMBL/GenBank/DDBJ whole genome shotgun (WGS) entry which is preliminary data.</text>
</comment>
<keyword evidence="1" id="KW-0472">Membrane</keyword>
<dbReference type="EMBL" id="VSKL01000002">
    <property type="protein sequence ID" value="TYB73451.1"/>
    <property type="molecule type" value="Genomic_DNA"/>
</dbReference>
<dbReference type="OrthoDB" id="1247025at2"/>
<name>A0A5D0QXQ5_9FLAO</name>
<keyword evidence="1" id="KW-1133">Transmembrane helix</keyword>
<evidence type="ECO:0000313" key="2">
    <source>
        <dbReference type="EMBL" id="TYB73451.1"/>
    </source>
</evidence>
<reference evidence="2 3" key="1">
    <citation type="submission" date="2019-08" db="EMBL/GenBank/DDBJ databases">
        <title>Genomes of Antarctic Bizionia species.</title>
        <authorList>
            <person name="Bowman J.P."/>
        </authorList>
    </citation>
    <scope>NUCLEOTIDE SEQUENCE [LARGE SCALE GENOMIC DNA]</scope>
    <source>
        <strain evidence="2 3">APA-1</strain>
    </source>
</reference>
<feature type="transmembrane region" description="Helical" evidence="1">
    <location>
        <begin position="45"/>
        <end position="66"/>
    </location>
</feature>
<evidence type="ECO:0000256" key="1">
    <source>
        <dbReference type="SAM" id="Phobius"/>
    </source>
</evidence>